<keyword evidence="2" id="KW-0808">Transferase</keyword>
<name>A0ABV6F758_9MICC</name>
<dbReference type="SUPFAM" id="SSF55729">
    <property type="entry name" value="Acyl-CoA N-acyltransferases (Nat)"/>
    <property type="match status" value="1"/>
</dbReference>
<gene>
    <name evidence="2" type="ORF">ACFFIO_12720</name>
</gene>
<dbReference type="InterPro" id="IPR000182">
    <property type="entry name" value="GNAT_dom"/>
</dbReference>
<feature type="domain" description="N-acetyltransferase" evidence="1">
    <location>
        <begin position="20"/>
        <end position="157"/>
    </location>
</feature>
<dbReference type="GO" id="GO:0016746">
    <property type="term" value="F:acyltransferase activity"/>
    <property type="evidence" value="ECO:0007669"/>
    <property type="project" value="UniProtKB-KW"/>
</dbReference>
<keyword evidence="3" id="KW-1185">Reference proteome</keyword>
<dbReference type="Gene3D" id="3.40.630.30">
    <property type="match status" value="1"/>
</dbReference>
<dbReference type="InterPro" id="IPR016181">
    <property type="entry name" value="Acyl_CoA_acyltransferase"/>
</dbReference>
<dbReference type="EC" id="2.3.-.-" evidence="2"/>
<protein>
    <submittedName>
        <fullName evidence="2">GNAT family N-acetyltransferase</fullName>
        <ecNumber evidence="2">2.3.-.-</ecNumber>
    </submittedName>
</protein>
<dbReference type="EMBL" id="JBHLWH010000038">
    <property type="protein sequence ID" value="MFC0249360.1"/>
    <property type="molecule type" value="Genomic_DNA"/>
</dbReference>
<keyword evidence="2" id="KW-0012">Acyltransferase</keyword>
<accession>A0ABV6F758</accession>
<dbReference type="PANTHER" id="PTHR43610">
    <property type="entry name" value="BLL6696 PROTEIN"/>
    <property type="match status" value="1"/>
</dbReference>
<evidence type="ECO:0000313" key="3">
    <source>
        <dbReference type="Proteomes" id="UP001589766"/>
    </source>
</evidence>
<dbReference type="Proteomes" id="UP001589766">
    <property type="component" value="Unassembled WGS sequence"/>
</dbReference>
<proteinExistence type="predicted"/>
<dbReference type="Pfam" id="PF13302">
    <property type="entry name" value="Acetyltransf_3"/>
    <property type="match status" value="1"/>
</dbReference>
<sequence>MTTPRRTIGPVSMTGRLVDLEPLTVDHAPGLRTAVADGRQWELWYANVPTPEGMAAEIDRRLDLQEAGMMVPYATRRVFDGALIGMTTFLNVDHTVPRLEIGATWNAASVSGTGTNAESKLLMMTQAFDVWGVAAVEFRTDWMNGPSRAAIERLGAKLDGVLRQQAQRDGYVRDTAVYSVVAAEWAAVRKGLEFRIRRHVG</sequence>
<organism evidence="2 3">
    <name type="scientific">Citricoccus parietis</name>
    <dbReference type="NCBI Taxonomy" id="592307"/>
    <lineage>
        <taxon>Bacteria</taxon>
        <taxon>Bacillati</taxon>
        <taxon>Actinomycetota</taxon>
        <taxon>Actinomycetes</taxon>
        <taxon>Micrococcales</taxon>
        <taxon>Micrococcaceae</taxon>
        <taxon>Citricoccus</taxon>
    </lineage>
</organism>
<reference evidence="2 3" key="1">
    <citation type="submission" date="2024-09" db="EMBL/GenBank/DDBJ databases">
        <authorList>
            <person name="Sun Q."/>
            <person name="Mori K."/>
        </authorList>
    </citation>
    <scope>NUCLEOTIDE SEQUENCE [LARGE SCALE GENOMIC DNA]</scope>
    <source>
        <strain evidence="2 3">CCM 7609</strain>
    </source>
</reference>
<comment type="caution">
    <text evidence="2">The sequence shown here is derived from an EMBL/GenBank/DDBJ whole genome shotgun (WGS) entry which is preliminary data.</text>
</comment>
<evidence type="ECO:0000259" key="1">
    <source>
        <dbReference type="Pfam" id="PF13302"/>
    </source>
</evidence>
<dbReference type="RefSeq" id="WP_378042300.1">
    <property type="nucleotide sequence ID" value="NZ_JBHLWH010000038.1"/>
</dbReference>
<dbReference type="PANTHER" id="PTHR43610:SF1">
    <property type="entry name" value="N-ACETYLTRANSFERASE DOMAIN-CONTAINING PROTEIN"/>
    <property type="match status" value="1"/>
</dbReference>
<evidence type="ECO:0000313" key="2">
    <source>
        <dbReference type="EMBL" id="MFC0249360.1"/>
    </source>
</evidence>